<keyword evidence="2" id="KW-1133">Transmembrane helix</keyword>
<feature type="compositionally biased region" description="Pro residues" evidence="1">
    <location>
        <begin position="175"/>
        <end position="194"/>
    </location>
</feature>
<dbReference type="STRING" id="1235591.CAK95_25575"/>
<gene>
    <name evidence="3" type="ORF">CAK95_25575</name>
</gene>
<dbReference type="AlphaFoldDB" id="A0A1W6ZXI4"/>
<feature type="compositionally biased region" description="Low complexity" evidence="1">
    <location>
        <begin position="137"/>
        <end position="150"/>
    </location>
</feature>
<keyword evidence="2" id="KW-0472">Membrane</keyword>
<feature type="region of interest" description="Disordered" evidence="1">
    <location>
        <begin position="109"/>
        <end position="259"/>
    </location>
</feature>
<feature type="compositionally biased region" description="Low complexity" evidence="1">
    <location>
        <begin position="238"/>
        <end position="253"/>
    </location>
</feature>
<dbReference type="Proteomes" id="UP000194137">
    <property type="component" value="Chromosome"/>
</dbReference>
<evidence type="ECO:0000256" key="1">
    <source>
        <dbReference type="SAM" id="MobiDB-lite"/>
    </source>
</evidence>
<evidence type="ECO:0000313" key="4">
    <source>
        <dbReference type="Proteomes" id="UP000194137"/>
    </source>
</evidence>
<evidence type="ECO:0000256" key="2">
    <source>
        <dbReference type="SAM" id="Phobius"/>
    </source>
</evidence>
<feature type="transmembrane region" description="Helical" evidence="2">
    <location>
        <begin position="25"/>
        <end position="48"/>
    </location>
</feature>
<organism evidence="3 4">
    <name type="scientific">Pseudorhodoplanes sinuspersici</name>
    <dbReference type="NCBI Taxonomy" id="1235591"/>
    <lineage>
        <taxon>Bacteria</taxon>
        <taxon>Pseudomonadati</taxon>
        <taxon>Pseudomonadota</taxon>
        <taxon>Alphaproteobacteria</taxon>
        <taxon>Hyphomicrobiales</taxon>
        <taxon>Pseudorhodoplanes</taxon>
    </lineage>
</organism>
<evidence type="ECO:0000313" key="3">
    <source>
        <dbReference type="EMBL" id="ARQ02092.1"/>
    </source>
</evidence>
<keyword evidence="4" id="KW-1185">Reference proteome</keyword>
<proteinExistence type="predicted"/>
<reference evidence="3 4" key="1">
    <citation type="submission" date="2017-05" db="EMBL/GenBank/DDBJ databases">
        <title>Full genome sequence of Pseudorhodoplanes sinuspersici.</title>
        <authorList>
            <person name="Dastgheib S.M.M."/>
            <person name="Shavandi M."/>
            <person name="Tirandaz H."/>
        </authorList>
    </citation>
    <scope>NUCLEOTIDE SEQUENCE [LARGE SCALE GENOMIC DNA]</scope>
    <source>
        <strain evidence="3 4">RIPI110</strain>
    </source>
</reference>
<protein>
    <submittedName>
        <fullName evidence="3">Uncharacterized protein</fullName>
    </submittedName>
</protein>
<feature type="compositionally biased region" description="Basic and acidic residues" evidence="1">
    <location>
        <begin position="217"/>
        <end position="237"/>
    </location>
</feature>
<dbReference type="RefSeq" id="WP_086090485.1">
    <property type="nucleotide sequence ID" value="NZ_CP021112.1"/>
</dbReference>
<keyword evidence="2" id="KW-0812">Transmembrane</keyword>
<dbReference type="KEGG" id="psin:CAK95_25575"/>
<dbReference type="EMBL" id="CP021112">
    <property type="protein sequence ID" value="ARQ02092.1"/>
    <property type="molecule type" value="Genomic_DNA"/>
</dbReference>
<sequence length="268" mass="29024">MSAFGVFQASFDGGLRPQQRRRGRLAAIALTSAAVVVIGGGLLTILHLKSNQLSDLANAGPDVRPPAIVLNQDKSCAEQSWPFIEGRCLIDTQSLKRSERGLSRQALVGKERSGSHVLASRKKRTRVKSPDGTTIVTTRSRSTQTAASTTGVSPRNEATSAPVKATTVANAAPSETPPAAAPPTAAPVTSPTPPKINNTITHRAQDQRREARRKVRMTREQREARAELRARRDEQRSASRWSENSYSSSNSGGWRRGPFDGGFFSMIR</sequence>
<name>A0A1W6ZXI4_9HYPH</name>
<accession>A0A1W6ZXI4</accession>